<dbReference type="PANTHER" id="PTHR45882">
    <property type="entry name" value="PITUITARY HOMEOBOX HOMOLOG PTX1"/>
    <property type="match status" value="1"/>
</dbReference>
<dbReference type="GO" id="GO:0000981">
    <property type="term" value="F:DNA-binding transcription factor activity, RNA polymerase II-specific"/>
    <property type="evidence" value="ECO:0007669"/>
    <property type="project" value="InterPro"/>
</dbReference>
<evidence type="ECO:0000256" key="8">
    <source>
        <dbReference type="RuleBase" id="RU000682"/>
    </source>
</evidence>
<evidence type="ECO:0000256" key="3">
    <source>
        <dbReference type="ARBA" id="ARBA00022473"/>
    </source>
</evidence>
<dbReference type="InterPro" id="IPR009057">
    <property type="entry name" value="Homeodomain-like_sf"/>
</dbReference>
<feature type="compositionally biased region" description="Basic residues" evidence="9">
    <location>
        <begin position="99"/>
        <end position="109"/>
    </location>
</feature>
<protein>
    <submittedName>
        <fullName evidence="11">Pituitary homeobox Ptx1</fullName>
    </submittedName>
</protein>
<dbReference type="STRING" id="48709.A0A1D2NFD7"/>
<dbReference type="OrthoDB" id="6159439at2759"/>
<feature type="compositionally biased region" description="Low complexity" evidence="9">
    <location>
        <begin position="57"/>
        <end position="80"/>
    </location>
</feature>
<evidence type="ECO:0000256" key="5">
    <source>
        <dbReference type="ARBA" id="ARBA00023155"/>
    </source>
</evidence>
<feature type="region of interest" description="Disordered" evidence="9">
    <location>
        <begin position="303"/>
        <end position="342"/>
    </location>
</feature>
<keyword evidence="12" id="KW-1185">Reference proteome</keyword>
<dbReference type="AlphaFoldDB" id="A0A1D2NFD7"/>
<dbReference type="EMBL" id="LJIJ01000058">
    <property type="protein sequence ID" value="ODN03990.1"/>
    <property type="molecule type" value="Genomic_DNA"/>
</dbReference>
<evidence type="ECO:0000259" key="10">
    <source>
        <dbReference type="PROSITE" id="PS50071"/>
    </source>
</evidence>
<feature type="compositionally biased region" description="Low complexity" evidence="9">
    <location>
        <begin position="24"/>
        <end position="43"/>
    </location>
</feature>
<dbReference type="GO" id="GO:0005634">
    <property type="term" value="C:nucleus"/>
    <property type="evidence" value="ECO:0007669"/>
    <property type="project" value="UniProtKB-SubCell"/>
</dbReference>
<feature type="DNA-binding region" description="Homeobox" evidence="7">
    <location>
        <begin position="104"/>
        <end position="163"/>
    </location>
</feature>
<dbReference type="OMA" id="AGMAIVH"/>
<gene>
    <name evidence="11" type="ORF">Ocin01_02710</name>
</gene>
<proteinExistence type="inferred from homology"/>
<keyword evidence="5 7" id="KW-0371">Homeobox</keyword>
<comment type="similarity">
    <text evidence="2">Belongs to the paired homeobox family. Bicoid subfamily.</text>
</comment>
<dbReference type="InterPro" id="IPR001356">
    <property type="entry name" value="HD"/>
</dbReference>
<dbReference type="FunFam" id="1.10.10.60:FF:000031">
    <property type="entry name" value="Homeobox protein"/>
    <property type="match status" value="1"/>
</dbReference>
<dbReference type="SMART" id="SM00389">
    <property type="entry name" value="HOX"/>
    <property type="match status" value="1"/>
</dbReference>
<evidence type="ECO:0000313" key="12">
    <source>
        <dbReference type="Proteomes" id="UP000094527"/>
    </source>
</evidence>
<dbReference type="Pfam" id="PF00046">
    <property type="entry name" value="Homeodomain"/>
    <property type="match status" value="1"/>
</dbReference>
<keyword evidence="3" id="KW-0217">Developmental protein</keyword>
<comment type="subcellular location">
    <subcellularLocation>
        <location evidence="1 7 8">Nucleus</location>
    </subcellularLocation>
</comment>
<evidence type="ECO:0000256" key="7">
    <source>
        <dbReference type="PROSITE-ProRule" id="PRU00108"/>
    </source>
</evidence>
<feature type="domain" description="Homeobox" evidence="10">
    <location>
        <begin position="102"/>
        <end position="162"/>
    </location>
</feature>
<dbReference type="PROSITE" id="PS50071">
    <property type="entry name" value="HOMEOBOX_2"/>
    <property type="match status" value="1"/>
</dbReference>
<dbReference type="GO" id="GO:0009653">
    <property type="term" value="P:anatomical structure morphogenesis"/>
    <property type="evidence" value="ECO:0007669"/>
    <property type="project" value="TreeGrafter"/>
</dbReference>
<feature type="compositionally biased region" description="Low complexity" evidence="9">
    <location>
        <begin position="1"/>
        <end position="16"/>
    </location>
</feature>
<dbReference type="CDD" id="cd00086">
    <property type="entry name" value="homeodomain"/>
    <property type="match status" value="1"/>
</dbReference>
<evidence type="ECO:0000256" key="1">
    <source>
        <dbReference type="ARBA" id="ARBA00004123"/>
    </source>
</evidence>
<evidence type="ECO:0000313" key="11">
    <source>
        <dbReference type="EMBL" id="ODN03990.1"/>
    </source>
</evidence>
<dbReference type="InterPro" id="IPR017970">
    <property type="entry name" value="Homeobox_CS"/>
</dbReference>
<dbReference type="PANTHER" id="PTHR45882:SF3">
    <property type="entry name" value="PITUITARY HOMEOBOX HOMOLOG PTX1"/>
    <property type="match status" value="1"/>
</dbReference>
<sequence length="342" mass="36580">MLHNLNLLVSSTNSSPHSHHPSHLPHSSSPVHHHLSSSSSSSQAHHHLSNLGSSLIPTTTNPGAPSPTGSSSPGPPTGNNLKDEPALSAGEEIDEKNNKNKKRQRRQRTHFTSQQLQELEATFARNRYPDMSTREEIAMWTNLTEARVRVWFKNRRAKWRKRERNAMNAAAAAAAAANLASVDFKSTISMAAHHHHAAAAAGIHHQIQNPFNMYDDVYPYNYNNWNKTTAGIGQKGSANSSGFLTGHWAAAAATNAAASTALNCFNSTLAAAATIPSGYNNSNNNTTPNYYGFDLVAKSPRVPWSSETSSSVSAMSSGCAPSTPTTTASASSSASSGWPDTN</sequence>
<comment type="caution">
    <text evidence="11">The sequence shown here is derived from an EMBL/GenBank/DDBJ whole genome shotgun (WGS) entry which is preliminary data.</text>
</comment>
<dbReference type="Gene3D" id="1.10.10.60">
    <property type="entry name" value="Homeodomain-like"/>
    <property type="match status" value="1"/>
</dbReference>
<evidence type="ECO:0000256" key="6">
    <source>
        <dbReference type="ARBA" id="ARBA00023242"/>
    </source>
</evidence>
<dbReference type="SUPFAM" id="SSF46689">
    <property type="entry name" value="Homeodomain-like"/>
    <property type="match status" value="1"/>
</dbReference>
<dbReference type="PROSITE" id="PS00027">
    <property type="entry name" value="HOMEOBOX_1"/>
    <property type="match status" value="1"/>
</dbReference>
<name>A0A1D2NFD7_ORCCI</name>
<keyword evidence="4 7" id="KW-0238">DNA-binding</keyword>
<reference evidence="11 12" key="1">
    <citation type="journal article" date="2016" name="Genome Biol. Evol.">
        <title>Gene Family Evolution Reflects Adaptation to Soil Environmental Stressors in the Genome of the Collembolan Orchesella cincta.</title>
        <authorList>
            <person name="Faddeeva-Vakhrusheva A."/>
            <person name="Derks M.F."/>
            <person name="Anvar S.Y."/>
            <person name="Agamennone V."/>
            <person name="Suring W."/>
            <person name="Smit S."/>
            <person name="van Straalen N.M."/>
            <person name="Roelofs D."/>
        </authorList>
    </citation>
    <scope>NUCLEOTIDE SEQUENCE [LARGE SCALE GENOMIC DNA]</scope>
    <source>
        <tissue evidence="11">Mixed pool</tissue>
    </source>
</reference>
<dbReference type="GO" id="GO:0000978">
    <property type="term" value="F:RNA polymerase II cis-regulatory region sequence-specific DNA binding"/>
    <property type="evidence" value="ECO:0007669"/>
    <property type="project" value="TreeGrafter"/>
</dbReference>
<evidence type="ECO:0000256" key="2">
    <source>
        <dbReference type="ARBA" id="ARBA00006503"/>
    </source>
</evidence>
<organism evidence="11 12">
    <name type="scientific">Orchesella cincta</name>
    <name type="common">Springtail</name>
    <name type="synonym">Podura cincta</name>
    <dbReference type="NCBI Taxonomy" id="48709"/>
    <lineage>
        <taxon>Eukaryota</taxon>
        <taxon>Metazoa</taxon>
        <taxon>Ecdysozoa</taxon>
        <taxon>Arthropoda</taxon>
        <taxon>Hexapoda</taxon>
        <taxon>Collembola</taxon>
        <taxon>Entomobryomorpha</taxon>
        <taxon>Entomobryoidea</taxon>
        <taxon>Orchesellidae</taxon>
        <taxon>Orchesellinae</taxon>
        <taxon>Orchesella</taxon>
    </lineage>
</organism>
<evidence type="ECO:0000256" key="4">
    <source>
        <dbReference type="ARBA" id="ARBA00023125"/>
    </source>
</evidence>
<keyword evidence="6 7" id="KW-0539">Nucleus</keyword>
<accession>A0A1D2NFD7</accession>
<evidence type="ECO:0000256" key="9">
    <source>
        <dbReference type="SAM" id="MobiDB-lite"/>
    </source>
</evidence>
<dbReference type="Proteomes" id="UP000094527">
    <property type="component" value="Unassembled WGS sequence"/>
</dbReference>
<feature type="region of interest" description="Disordered" evidence="9">
    <location>
        <begin position="1"/>
        <end position="115"/>
    </location>
</feature>